<keyword evidence="3" id="KW-1185">Reference proteome</keyword>
<sequence length="204" mass="22932">MNLHRLSESIHETEGLSLDVLFTIKTYKPDQPMGVIVSGRGTWQVVVSAFLKRELHKLHVHDPLELRNSDAIVDDLQSGVLDGCKALSVDVENLQYSLPQQDLLRCVKAPIVKDNDEQKFQAESGVTVGGFMELLTMYLRSTIIMFEGQVLLQRAGVCIGSSVAPVAVAVFSLGEWMLALKNAFRMMHAVYTYMWMIIWFLCAR</sequence>
<keyword evidence="1" id="KW-0472">Membrane</keyword>
<gene>
    <name evidence="2" type="ORF">HPB48_022024</name>
</gene>
<dbReference type="VEuPathDB" id="VectorBase:HLOH_050870"/>
<name>A0A9J6FQN8_HAELO</name>
<evidence type="ECO:0000256" key="1">
    <source>
        <dbReference type="SAM" id="Phobius"/>
    </source>
</evidence>
<organism evidence="2 3">
    <name type="scientific">Haemaphysalis longicornis</name>
    <name type="common">Bush tick</name>
    <dbReference type="NCBI Taxonomy" id="44386"/>
    <lineage>
        <taxon>Eukaryota</taxon>
        <taxon>Metazoa</taxon>
        <taxon>Ecdysozoa</taxon>
        <taxon>Arthropoda</taxon>
        <taxon>Chelicerata</taxon>
        <taxon>Arachnida</taxon>
        <taxon>Acari</taxon>
        <taxon>Parasitiformes</taxon>
        <taxon>Ixodida</taxon>
        <taxon>Ixodoidea</taxon>
        <taxon>Ixodidae</taxon>
        <taxon>Haemaphysalinae</taxon>
        <taxon>Haemaphysalis</taxon>
    </lineage>
</organism>
<proteinExistence type="predicted"/>
<comment type="caution">
    <text evidence="2">The sequence shown here is derived from an EMBL/GenBank/DDBJ whole genome shotgun (WGS) entry which is preliminary data.</text>
</comment>
<dbReference type="AlphaFoldDB" id="A0A9J6FQN8"/>
<evidence type="ECO:0000313" key="3">
    <source>
        <dbReference type="Proteomes" id="UP000821853"/>
    </source>
</evidence>
<keyword evidence="1" id="KW-0812">Transmembrane</keyword>
<dbReference type="Proteomes" id="UP000821853">
    <property type="component" value="Chromosome 2"/>
</dbReference>
<feature type="transmembrane region" description="Helical" evidence="1">
    <location>
        <begin position="155"/>
        <end position="174"/>
    </location>
</feature>
<evidence type="ECO:0000313" key="2">
    <source>
        <dbReference type="EMBL" id="KAH9368526.1"/>
    </source>
</evidence>
<protein>
    <submittedName>
        <fullName evidence="2">Uncharacterized protein</fullName>
    </submittedName>
</protein>
<keyword evidence="1" id="KW-1133">Transmembrane helix</keyword>
<accession>A0A9J6FQN8</accession>
<reference evidence="2 3" key="1">
    <citation type="journal article" date="2020" name="Cell">
        <title>Large-Scale Comparative Analyses of Tick Genomes Elucidate Their Genetic Diversity and Vector Capacities.</title>
        <authorList>
            <consortium name="Tick Genome and Microbiome Consortium (TIGMIC)"/>
            <person name="Jia N."/>
            <person name="Wang J."/>
            <person name="Shi W."/>
            <person name="Du L."/>
            <person name="Sun Y."/>
            <person name="Zhan W."/>
            <person name="Jiang J.F."/>
            <person name="Wang Q."/>
            <person name="Zhang B."/>
            <person name="Ji P."/>
            <person name="Bell-Sakyi L."/>
            <person name="Cui X.M."/>
            <person name="Yuan T.T."/>
            <person name="Jiang B.G."/>
            <person name="Yang W.F."/>
            <person name="Lam T.T."/>
            <person name="Chang Q.C."/>
            <person name="Ding S.J."/>
            <person name="Wang X.J."/>
            <person name="Zhu J.G."/>
            <person name="Ruan X.D."/>
            <person name="Zhao L."/>
            <person name="Wei J.T."/>
            <person name="Ye R.Z."/>
            <person name="Que T.C."/>
            <person name="Du C.H."/>
            <person name="Zhou Y.H."/>
            <person name="Cheng J.X."/>
            <person name="Dai P.F."/>
            <person name="Guo W.B."/>
            <person name="Han X.H."/>
            <person name="Huang E.J."/>
            <person name="Li L.F."/>
            <person name="Wei W."/>
            <person name="Gao Y.C."/>
            <person name="Liu J.Z."/>
            <person name="Shao H.Z."/>
            <person name="Wang X."/>
            <person name="Wang C.C."/>
            <person name="Yang T.C."/>
            <person name="Huo Q.B."/>
            <person name="Li W."/>
            <person name="Chen H.Y."/>
            <person name="Chen S.E."/>
            <person name="Zhou L.G."/>
            <person name="Ni X.B."/>
            <person name="Tian J.H."/>
            <person name="Sheng Y."/>
            <person name="Liu T."/>
            <person name="Pan Y.S."/>
            <person name="Xia L.Y."/>
            <person name="Li J."/>
            <person name="Zhao F."/>
            <person name="Cao W.C."/>
        </authorList>
    </citation>
    <scope>NUCLEOTIDE SEQUENCE [LARGE SCALE GENOMIC DNA]</scope>
    <source>
        <strain evidence="2">HaeL-2018</strain>
    </source>
</reference>
<dbReference type="EMBL" id="JABSTR010000004">
    <property type="protein sequence ID" value="KAH9368526.1"/>
    <property type="molecule type" value="Genomic_DNA"/>
</dbReference>
<feature type="transmembrane region" description="Helical" evidence="1">
    <location>
        <begin position="186"/>
        <end position="203"/>
    </location>
</feature>
<dbReference type="OrthoDB" id="6514472at2759"/>